<evidence type="ECO:0000313" key="4">
    <source>
        <dbReference type="EMBL" id="SOR84262.1"/>
    </source>
</evidence>
<protein>
    <submittedName>
        <fullName evidence="4">Putative transcriptional regulator YvhJ</fullName>
    </submittedName>
</protein>
<dbReference type="RefSeq" id="WP_063738899.1">
    <property type="nucleotide sequence ID" value="NZ_LT962942.1"/>
</dbReference>
<dbReference type="PANTHER" id="PTHR33392">
    <property type="entry name" value="POLYISOPRENYL-TEICHOIC ACID--PEPTIDOGLYCAN TEICHOIC ACID TRANSFERASE TAGU"/>
    <property type="match status" value="1"/>
</dbReference>
<proteinExistence type="inferred from homology"/>
<reference evidence="5" key="1">
    <citation type="submission" date="2017-11" db="EMBL/GenBank/DDBJ databases">
        <authorList>
            <person name="Wibberg D."/>
        </authorList>
    </citation>
    <scope>NUCLEOTIDE SEQUENCE [LARGE SCALE GENOMIC DNA]</scope>
</reference>
<keyword evidence="5" id="KW-1185">Reference proteome</keyword>
<dbReference type="Gene3D" id="3.40.630.190">
    <property type="entry name" value="LCP protein"/>
    <property type="match status" value="1"/>
</dbReference>
<dbReference type="InterPro" id="IPR050922">
    <property type="entry name" value="LytR/CpsA/Psr_CW_biosynth"/>
</dbReference>
<dbReference type="Proteomes" id="UP000235464">
    <property type="component" value="Chromosome I"/>
</dbReference>
<dbReference type="Pfam" id="PF03816">
    <property type="entry name" value="LytR_cpsA_psr"/>
    <property type="match status" value="1"/>
</dbReference>
<feature type="region of interest" description="Disordered" evidence="2">
    <location>
        <begin position="51"/>
        <end position="95"/>
    </location>
</feature>
<gene>
    <name evidence="4" type="primary">yvhJ_5</name>
    <name evidence="4" type="ORF">SCNRRL3882_7707</name>
</gene>
<dbReference type="PANTHER" id="PTHR33392:SF6">
    <property type="entry name" value="POLYISOPRENYL-TEICHOIC ACID--PEPTIDOGLYCAN TEICHOIC ACID TRANSFERASE TAGU"/>
    <property type="match status" value="1"/>
</dbReference>
<sequence>MKRDPAPGVRPHNGRRRITRGVLALLFTVLAVFSGTYAWAEEKLDRTVNLGELPDRPPPDQGTTYLIAGSDNRQTLTPQQRKALHTGNDDEGPYGNSDSTMLLHIGAHGDTLVSLPRDSYVTIPAFTGPNGVRHPATTNKLNSAFSLGGGQLLAETVEYNTGVHIDHYAEIGFGGFVDLVNALGGVTVCLDRPIVDQASGADLKAGCRKLDGGQSLELVRERHQEAGQDLSRMANQQKFLAAVAHQAETPSTLLNPFRLYPALDAGLATLNVDKEMTPYELARMFLGLKGISGGKGHELTVPIANANDYTPNAGDAVLWNMAQAKTLFGELQNDQPVTIRDNDAGSDLRDG</sequence>
<dbReference type="AlphaFoldDB" id="A0A2N9BLM7"/>
<evidence type="ECO:0000256" key="2">
    <source>
        <dbReference type="SAM" id="MobiDB-lite"/>
    </source>
</evidence>
<dbReference type="InterPro" id="IPR004474">
    <property type="entry name" value="LytR_CpsA_psr"/>
</dbReference>
<dbReference type="NCBIfam" id="TIGR00350">
    <property type="entry name" value="lytR_cpsA_psr"/>
    <property type="match status" value="1"/>
</dbReference>
<evidence type="ECO:0000313" key="5">
    <source>
        <dbReference type="Proteomes" id="UP000235464"/>
    </source>
</evidence>
<name>A0A2N9BLM7_STRCX</name>
<evidence type="ECO:0000259" key="3">
    <source>
        <dbReference type="Pfam" id="PF03816"/>
    </source>
</evidence>
<feature type="compositionally biased region" description="Polar residues" evidence="2">
    <location>
        <begin position="71"/>
        <end position="80"/>
    </location>
</feature>
<organism evidence="4 5">
    <name type="scientific">Streptomyces chartreusis NRRL 3882</name>
    <dbReference type="NCBI Taxonomy" id="1079985"/>
    <lineage>
        <taxon>Bacteria</taxon>
        <taxon>Bacillati</taxon>
        <taxon>Actinomycetota</taxon>
        <taxon>Actinomycetes</taxon>
        <taxon>Kitasatosporales</taxon>
        <taxon>Streptomycetaceae</taxon>
        <taxon>Streptomyces</taxon>
    </lineage>
</organism>
<evidence type="ECO:0000256" key="1">
    <source>
        <dbReference type="ARBA" id="ARBA00006068"/>
    </source>
</evidence>
<accession>A0A2N9BLM7</accession>
<comment type="similarity">
    <text evidence="1">Belongs to the LytR/CpsA/Psr (LCP) family.</text>
</comment>
<dbReference type="EMBL" id="LT963352">
    <property type="protein sequence ID" value="SOR84262.1"/>
    <property type="molecule type" value="Genomic_DNA"/>
</dbReference>
<feature type="domain" description="Cell envelope-related transcriptional attenuator" evidence="3">
    <location>
        <begin position="96"/>
        <end position="247"/>
    </location>
</feature>